<reference evidence="2 3" key="1">
    <citation type="submission" date="2023-04" db="EMBL/GenBank/DDBJ databases">
        <title>Forest soil microbial communities from Buena Vista Peninsula, Colon Province, Panama.</title>
        <authorList>
            <person name="Bouskill N."/>
        </authorList>
    </citation>
    <scope>NUCLEOTIDE SEQUENCE [LARGE SCALE GENOMIC DNA]</scope>
    <source>
        <strain evidence="2 3">GGS1</strain>
    </source>
</reference>
<evidence type="ECO:0008006" key="4">
    <source>
        <dbReference type="Google" id="ProtNLM"/>
    </source>
</evidence>
<feature type="signal peptide" evidence="1">
    <location>
        <begin position="1"/>
        <end position="32"/>
    </location>
</feature>
<dbReference type="PROSITE" id="PS51257">
    <property type="entry name" value="PROKAR_LIPOPROTEIN"/>
    <property type="match status" value="1"/>
</dbReference>
<proteinExistence type="predicted"/>
<gene>
    <name evidence="2" type="ORF">M2283_006620</name>
</gene>
<dbReference type="RefSeq" id="WP_280880120.1">
    <property type="nucleotide sequence ID" value="NZ_JARXVH010000012.1"/>
</dbReference>
<keyword evidence="3" id="KW-1185">Reference proteome</keyword>
<name>A0ABT6LSM1_9ACTN</name>
<dbReference type="Proteomes" id="UP001160499">
    <property type="component" value="Unassembled WGS sequence"/>
</dbReference>
<accession>A0ABT6LSM1</accession>
<evidence type="ECO:0000313" key="2">
    <source>
        <dbReference type="EMBL" id="MDH6219286.1"/>
    </source>
</evidence>
<sequence length="123" mass="13348">MAADRHHHRRRRVTTIATAVAAVALTAGLATGCDPDDPGSVSDSLDCARNYDDFVDGLRAIHETPDSQKLDEIEVRTDDSKVGKAVRELNKAIADYNKAVLNGEHPDSDEIDKAADKFKDVCS</sequence>
<keyword evidence="1" id="KW-0732">Signal</keyword>
<organism evidence="2 3">
    <name type="scientific">Streptomyces pseudovenezuelae</name>
    <dbReference type="NCBI Taxonomy" id="67350"/>
    <lineage>
        <taxon>Bacteria</taxon>
        <taxon>Bacillati</taxon>
        <taxon>Actinomycetota</taxon>
        <taxon>Actinomycetes</taxon>
        <taxon>Kitasatosporales</taxon>
        <taxon>Streptomycetaceae</taxon>
        <taxon>Streptomyces</taxon>
        <taxon>Streptomyces aurantiacus group</taxon>
    </lineage>
</organism>
<evidence type="ECO:0000256" key="1">
    <source>
        <dbReference type="SAM" id="SignalP"/>
    </source>
</evidence>
<feature type="chain" id="PRO_5046233539" description="Secreted protein" evidence="1">
    <location>
        <begin position="33"/>
        <end position="123"/>
    </location>
</feature>
<comment type="caution">
    <text evidence="2">The sequence shown here is derived from an EMBL/GenBank/DDBJ whole genome shotgun (WGS) entry which is preliminary data.</text>
</comment>
<dbReference type="EMBL" id="JARXVH010000012">
    <property type="protein sequence ID" value="MDH6219286.1"/>
    <property type="molecule type" value="Genomic_DNA"/>
</dbReference>
<evidence type="ECO:0000313" key="3">
    <source>
        <dbReference type="Proteomes" id="UP001160499"/>
    </source>
</evidence>
<protein>
    <recommendedName>
        <fullName evidence="4">Secreted protein</fullName>
    </recommendedName>
</protein>